<dbReference type="InterPro" id="IPR051694">
    <property type="entry name" value="Immunoregulatory_rcpt-like"/>
</dbReference>
<sequence>MSYGMGFKTVLVYPRCTNAWMMLSTLLGLVSLSLVSGVDGQIVAPTCNASLGFQAWAYNSLGQSPCEIASILGQACDTQYTIPAITTNEHYSGPSTGPQASNQCLCSSVMYILLSACGACQGGTFITWSAYDNNCTGIYPTIFPVNIPSGTRIPHYAFQNVTAEDDFNPTEAESEAGGHLSFYIQHSTDCPLISGSPESTGTSPPTGSISSTSSATTSPTVTSSTSSQTKKTNSGAIAGGVVGGVIVLLLAVAALLFFRRRQRRLHRDRAVIIDPVDDKPRPFNTGGPVSMSTLPDTIDSTETGFHASIPTPMSMPSAAMRLYNPSDPSTFPPTALSTSPSPPPRAHHSPQSSETSATGYLSSAYHTITSNRQPGLPEV</sequence>
<evidence type="ECO:0000256" key="7">
    <source>
        <dbReference type="SAM" id="SignalP"/>
    </source>
</evidence>
<comment type="caution">
    <text evidence="8">The sequence shown here is derived from an EMBL/GenBank/DDBJ whole genome shotgun (WGS) entry which is preliminary data.</text>
</comment>
<comment type="subcellular location">
    <subcellularLocation>
        <location evidence="1">Membrane</location>
        <topology evidence="1">Single-pass membrane protein</topology>
    </subcellularLocation>
</comment>
<feature type="region of interest" description="Disordered" evidence="5">
    <location>
        <begin position="193"/>
        <end position="235"/>
    </location>
</feature>
<dbReference type="EMBL" id="MU806549">
    <property type="protein sequence ID" value="KAJ3834316.1"/>
    <property type="molecule type" value="Genomic_DNA"/>
</dbReference>
<dbReference type="Proteomes" id="UP001163846">
    <property type="component" value="Unassembled WGS sequence"/>
</dbReference>
<dbReference type="PANTHER" id="PTHR15549:SF26">
    <property type="entry name" value="AXIAL BUDDING PATTERN PROTEIN 2-RELATED"/>
    <property type="match status" value="1"/>
</dbReference>
<feature type="compositionally biased region" description="Low complexity" evidence="5">
    <location>
        <begin position="194"/>
        <end position="235"/>
    </location>
</feature>
<evidence type="ECO:0000256" key="4">
    <source>
        <dbReference type="ARBA" id="ARBA00023136"/>
    </source>
</evidence>
<keyword evidence="2 6" id="KW-0812">Transmembrane</keyword>
<feature type="compositionally biased region" description="Polar residues" evidence="5">
    <location>
        <begin position="354"/>
        <end position="373"/>
    </location>
</feature>
<gene>
    <name evidence="8" type="ORF">F5878DRAFT_664881</name>
</gene>
<dbReference type="GO" id="GO:0016020">
    <property type="term" value="C:membrane"/>
    <property type="evidence" value="ECO:0007669"/>
    <property type="project" value="UniProtKB-SubCell"/>
</dbReference>
<evidence type="ECO:0000256" key="5">
    <source>
        <dbReference type="SAM" id="MobiDB-lite"/>
    </source>
</evidence>
<evidence type="ECO:0000256" key="3">
    <source>
        <dbReference type="ARBA" id="ARBA00022989"/>
    </source>
</evidence>
<keyword evidence="3 6" id="KW-1133">Transmembrane helix</keyword>
<dbReference type="AlphaFoldDB" id="A0AA38U8U5"/>
<evidence type="ECO:0000256" key="2">
    <source>
        <dbReference type="ARBA" id="ARBA00022692"/>
    </source>
</evidence>
<keyword evidence="4 6" id="KW-0472">Membrane</keyword>
<dbReference type="Gene3D" id="1.20.5.510">
    <property type="entry name" value="Single helix bin"/>
    <property type="match status" value="1"/>
</dbReference>
<feature type="region of interest" description="Disordered" evidence="5">
    <location>
        <begin position="322"/>
        <end position="379"/>
    </location>
</feature>
<feature type="signal peptide" evidence="7">
    <location>
        <begin position="1"/>
        <end position="40"/>
    </location>
</feature>
<dbReference type="GO" id="GO:0071944">
    <property type="term" value="C:cell periphery"/>
    <property type="evidence" value="ECO:0007669"/>
    <property type="project" value="UniProtKB-ARBA"/>
</dbReference>
<evidence type="ECO:0000313" key="8">
    <source>
        <dbReference type="EMBL" id="KAJ3834316.1"/>
    </source>
</evidence>
<evidence type="ECO:0000256" key="1">
    <source>
        <dbReference type="ARBA" id="ARBA00004167"/>
    </source>
</evidence>
<proteinExistence type="predicted"/>
<protein>
    <submittedName>
        <fullName evidence="8">Uncharacterized protein</fullName>
    </submittedName>
</protein>
<keyword evidence="7" id="KW-0732">Signal</keyword>
<accession>A0AA38U8U5</accession>
<evidence type="ECO:0000313" key="9">
    <source>
        <dbReference type="Proteomes" id="UP001163846"/>
    </source>
</evidence>
<dbReference type="PANTHER" id="PTHR15549">
    <property type="entry name" value="PAIRED IMMUNOGLOBULIN-LIKE TYPE 2 RECEPTOR"/>
    <property type="match status" value="1"/>
</dbReference>
<keyword evidence="9" id="KW-1185">Reference proteome</keyword>
<feature type="chain" id="PRO_5041377923" evidence="7">
    <location>
        <begin position="41"/>
        <end position="379"/>
    </location>
</feature>
<organism evidence="8 9">
    <name type="scientific">Lentinula raphanica</name>
    <dbReference type="NCBI Taxonomy" id="153919"/>
    <lineage>
        <taxon>Eukaryota</taxon>
        <taxon>Fungi</taxon>
        <taxon>Dikarya</taxon>
        <taxon>Basidiomycota</taxon>
        <taxon>Agaricomycotina</taxon>
        <taxon>Agaricomycetes</taxon>
        <taxon>Agaricomycetidae</taxon>
        <taxon>Agaricales</taxon>
        <taxon>Marasmiineae</taxon>
        <taxon>Omphalotaceae</taxon>
        <taxon>Lentinula</taxon>
    </lineage>
</organism>
<reference evidence="8" key="1">
    <citation type="submission" date="2022-08" db="EMBL/GenBank/DDBJ databases">
        <authorList>
            <consortium name="DOE Joint Genome Institute"/>
            <person name="Min B."/>
            <person name="Riley R."/>
            <person name="Sierra-Patev S."/>
            <person name="Naranjo-Ortiz M."/>
            <person name="Looney B."/>
            <person name="Konkel Z."/>
            <person name="Slot J.C."/>
            <person name="Sakamoto Y."/>
            <person name="Steenwyk J.L."/>
            <person name="Rokas A."/>
            <person name="Carro J."/>
            <person name="Camarero S."/>
            <person name="Ferreira P."/>
            <person name="Molpeceres G."/>
            <person name="Ruiz-Duenas F.J."/>
            <person name="Serrano A."/>
            <person name="Henrissat B."/>
            <person name="Drula E."/>
            <person name="Hughes K.W."/>
            <person name="Mata J.L."/>
            <person name="Ishikawa N.K."/>
            <person name="Vargas-Isla R."/>
            <person name="Ushijima S."/>
            <person name="Smith C.A."/>
            <person name="Ahrendt S."/>
            <person name="Andreopoulos W."/>
            <person name="He G."/>
            <person name="Labutti K."/>
            <person name="Lipzen A."/>
            <person name="Ng V."/>
            <person name="Sandor L."/>
            <person name="Barry K."/>
            <person name="Martinez A.T."/>
            <person name="Xiao Y."/>
            <person name="Gibbons J.G."/>
            <person name="Terashima K."/>
            <person name="Hibbett D.S."/>
            <person name="Grigoriev I.V."/>
        </authorList>
    </citation>
    <scope>NUCLEOTIDE SEQUENCE</scope>
    <source>
        <strain evidence="8">TFB9207</strain>
    </source>
</reference>
<name>A0AA38U8U5_9AGAR</name>
<feature type="transmembrane region" description="Helical" evidence="6">
    <location>
        <begin position="236"/>
        <end position="258"/>
    </location>
</feature>
<evidence type="ECO:0000256" key="6">
    <source>
        <dbReference type="SAM" id="Phobius"/>
    </source>
</evidence>
<feature type="compositionally biased region" description="Low complexity" evidence="5">
    <location>
        <begin position="328"/>
        <end position="339"/>
    </location>
</feature>